<accession>A0A918HMK7</accession>
<dbReference type="RefSeq" id="WP_189716251.1">
    <property type="nucleotide sequence ID" value="NZ_BMSA01000025.1"/>
</dbReference>
<evidence type="ECO:0000256" key="1">
    <source>
        <dbReference type="ARBA" id="ARBA00022729"/>
    </source>
</evidence>
<dbReference type="InterPro" id="IPR028994">
    <property type="entry name" value="Integrin_alpha_N"/>
</dbReference>
<evidence type="ECO:0000313" key="3">
    <source>
        <dbReference type="Proteomes" id="UP000646776"/>
    </source>
</evidence>
<dbReference type="Gene3D" id="2.115.10.10">
    <property type="entry name" value="Tachylectin 2"/>
    <property type="match status" value="2"/>
</dbReference>
<protein>
    <recommendedName>
        <fullName evidence="4">VCBS repeat-containing protein</fullName>
    </recommendedName>
</protein>
<dbReference type="PANTHER" id="PTHR44103">
    <property type="entry name" value="PROPROTEIN CONVERTASE P"/>
    <property type="match status" value="1"/>
</dbReference>
<dbReference type="AlphaFoldDB" id="A0A918HMK7"/>
<dbReference type="InterPro" id="IPR013517">
    <property type="entry name" value="FG-GAP"/>
</dbReference>
<organism evidence="2 3">
    <name type="scientific">Streptomyces phaeofaciens</name>
    <dbReference type="NCBI Taxonomy" id="68254"/>
    <lineage>
        <taxon>Bacteria</taxon>
        <taxon>Bacillati</taxon>
        <taxon>Actinomycetota</taxon>
        <taxon>Actinomycetes</taxon>
        <taxon>Kitasatosporales</taxon>
        <taxon>Streptomycetaceae</taxon>
        <taxon>Streptomyces</taxon>
    </lineage>
</organism>
<sequence length="551" mass="57092">MFTTRPRRRDRSPGHRRSPVMKASVLAATVAVLATGVFVLLPTDADATAPARGDFDADGTSDLIYRNVAGQLYLNTGSSETMALDSDVAKAKDVLTPGDLDSDGVQDVLTLSASGVLYFHSGVYARTPGGLGSYRTVASGWQIYNKVAAPGDLSGDGKADLLARTPGGSLYFYPGKGTGAFGSRVLVGSGWQQYDELIGAGDLTGDGIGDVLARTPAGVLYRYPGKKGGTFGTRVKDSKTEWASYNQIIGGGDWDGNGKTDLLARDFSGALWFYPGTGKGTFGTRSARSKGWGKVTQFAGAGNNPHFGKFGTMARTTAGSVYSYEVTGTGTLTGKLLVGDAWPSATTRLAYASSLRQNGLADLVVQSVSSGQLTNPAFYALSDPKLATGSTSYNRVVGPGDLTGDGKGDLLAVTTSGTLYLYAGDGSGTSVGSRVTVGTGWQRYNAVVGAGDFTGDGRPDLLARDTAGVLWRYAGTGSASAPFSARVKVGSGWQQFKKVFSPGDANGDGKADLMATNSSGALYFYAGTGTGGFKSRVTKATSGWSTWADLL</sequence>
<keyword evidence="1" id="KW-0732">Signal</keyword>
<dbReference type="Proteomes" id="UP000646776">
    <property type="component" value="Unassembled WGS sequence"/>
</dbReference>
<dbReference type="Pfam" id="PF13517">
    <property type="entry name" value="FG-GAP_3"/>
    <property type="match status" value="2"/>
</dbReference>
<comment type="caution">
    <text evidence="2">The sequence shown here is derived from an EMBL/GenBank/DDBJ whole genome shotgun (WGS) entry which is preliminary data.</text>
</comment>
<dbReference type="PANTHER" id="PTHR44103:SF1">
    <property type="entry name" value="PROPROTEIN CONVERTASE P"/>
    <property type="match status" value="1"/>
</dbReference>
<reference evidence="2" key="2">
    <citation type="submission" date="2020-09" db="EMBL/GenBank/DDBJ databases">
        <authorList>
            <person name="Sun Q."/>
            <person name="Ohkuma M."/>
        </authorList>
    </citation>
    <scope>NUCLEOTIDE SEQUENCE</scope>
    <source>
        <strain evidence="2">JCM 4125</strain>
    </source>
</reference>
<reference evidence="2" key="1">
    <citation type="journal article" date="2014" name="Int. J. Syst. Evol. Microbiol.">
        <title>Complete genome sequence of Corynebacterium casei LMG S-19264T (=DSM 44701T), isolated from a smear-ripened cheese.</title>
        <authorList>
            <consortium name="US DOE Joint Genome Institute (JGI-PGF)"/>
            <person name="Walter F."/>
            <person name="Albersmeier A."/>
            <person name="Kalinowski J."/>
            <person name="Ruckert C."/>
        </authorList>
    </citation>
    <scope>NUCLEOTIDE SEQUENCE</scope>
    <source>
        <strain evidence="2">JCM 4125</strain>
    </source>
</reference>
<gene>
    <name evidence="2" type="ORF">GCM10010226_67910</name>
</gene>
<dbReference type="EMBL" id="BMSA01000025">
    <property type="protein sequence ID" value="GGT79937.1"/>
    <property type="molecule type" value="Genomic_DNA"/>
</dbReference>
<keyword evidence="3" id="KW-1185">Reference proteome</keyword>
<name>A0A918HMK7_9ACTN</name>
<proteinExistence type="predicted"/>
<evidence type="ECO:0000313" key="2">
    <source>
        <dbReference type="EMBL" id="GGT79937.1"/>
    </source>
</evidence>
<evidence type="ECO:0008006" key="4">
    <source>
        <dbReference type="Google" id="ProtNLM"/>
    </source>
</evidence>
<dbReference type="SUPFAM" id="SSF69318">
    <property type="entry name" value="Integrin alpha N-terminal domain"/>
    <property type="match status" value="2"/>
</dbReference>